<gene>
    <name evidence="3" type="primary">PDR16</name>
    <name evidence="3" type="ORF">Q9L58_001434</name>
</gene>
<dbReference type="Pfam" id="PF00650">
    <property type="entry name" value="CRAL_TRIO"/>
    <property type="match status" value="1"/>
</dbReference>
<name>A0ABR3GUI1_9PEZI</name>
<keyword evidence="4" id="KW-1185">Reference proteome</keyword>
<reference evidence="3 4" key="1">
    <citation type="submission" date="2024-02" db="EMBL/GenBank/DDBJ databases">
        <title>Discinaceae phylogenomics.</title>
        <authorList>
            <person name="Dirks A.C."/>
            <person name="James T.Y."/>
        </authorList>
    </citation>
    <scope>NUCLEOTIDE SEQUENCE [LARGE SCALE GENOMIC DNA]</scope>
    <source>
        <strain evidence="3 4">ACD0624</strain>
    </source>
</reference>
<feature type="region of interest" description="Disordered" evidence="1">
    <location>
        <begin position="36"/>
        <end position="63"/>
    </location>
</feature>
<feature type="domain" description="CRAL-TRIO" evidence="2">
    <location>
        <begin position="191"/>
        <end position="346"/>
    </location>
</feature>
<accession>A0ABR3GUI1</accession>
<dbReference type="EMBL" id="JBBBZM010000010">
    <property type="protein sequence ID" value="KAL0639604.1"/>
    <property type="molecule type" value="Genomic_DNA"/>
</dbReference>
<dbReference type="PANTHER" id="PTHR45824:SF29">
    <property type="entry name" value="GH16843P"/>
    <property type="match status" value="1"/>
</dbReference>
<dbReference type="SUPFAM" id="SSF46938">
    <property type="entry name" value="CRAL/TRIO N-terminal domain"/>
    <property type="match status" value="1"/>
</dbReference>
<evidence type="ECO:0000256" key="1">
    <source>
        <dbReference type="SAM" id="MobiDB-lite"/>
    </source>
</evidence>
<dbReference type="Gene3D" id="3.40.525.10">
    <property type="entry name" value="CRAL-TRIO lipid binding domain"/>
    <property type="match status" value="1"/>
</dbReference>
<sequence length="406" mass="45315">MTTAVEPGTFPPQDVTPMVVESEKVAPPAEAVPILVPETTPVSAPEPAPPAAPAPAPDTAPEPVEHVATITHAVKPDAELAAEEAQAGKRYTPFIESRPECKPEIAPPLADDQEAKYAELLQFAESIETVPVSTEKGAESRPLNDEEKIWLTRECLLRYLRASKWGVAEAKKRLEGTLIWRREYGVYDHTVDYITPEMETGKMYTLGFDNIGRPCLYLNPARQNTERSPRQVHALVFMLERVIDMMGPAQETLALLIDFKSATNSTSPSVGQGRQVLSILQMHYPERLGRSLIINIPWFIGGFFKVINPFIDPLTREKLKFNEDLRTHVPPDQLDKKFGGDSDFEYINSKYWPELIRISGERRAAYTARWKEMGSKIGTSEIELQGGVLDDVTSLTAMVEKTDITE</sequence>
<dbReference type="InterPro" id="IPR036865">
    <property type="entry name" value="CRAL-TRIO_dom_sf"/>
</dbReference>
<evidence type="ECO:0000313" key="3">
    <source>
        <dbReference type="EMBL" id="KAL0639604.1"/>
    </source>
</evidence>
<feature type="compositionally biased region" description="Pro residues" evidence="1">
    <location>
        <begin position="44"/>
        <end position="60"/>
    </location>
</feature>
<evidence type="ECO:0000259" key="2">
    <source>
        <dbReference type="PROSITE" id="PS50191"/>
    </source>
</evidence>
<dbReference type="Proteomes" id="UP001447188">
    <property type="component" value="Unassembled WGS sequence"/>
</dbReference>
<comment type="caution">
    <text evidence="3">The sequence shown here is derived from an EMBL/GenBank/DDBJ whole genome shotgun (WGS) entry which is preliminary data.</text>
</comment>
<proteinExistence type="predicted"/>
<dbReference type="CDD" id="cd00170">
    <property type="entry name" value="SEC14"/>
    <property type="match status" value="1"/>
</dbReference>
<dbReference type="SMART" id="SM00516">
    <property type="entry name" value="SEC14"/>
    <property type="match status" value="1"/>
</dbReference>
<dbReference type="SUPFAM" id="SSF52087">
    <property type="entry name" value="CRAL/TRIO domain"/>
    <property type="match status" value="1"/>
</dbReference>
<protein>
    <submittedName>
        <fullName evidence="3">Phosphatidylinositol transfer protein (PITP)</fullName>
    </submittedName>
</protein>
<dbReference type="InterPro" id="IPR011074">
    <property type="entry name" value="CRAL/TRIO_N_dom"/>
</dbReference>
<evidence type="ECO:0000313" key="4">
    <source>
        <dbReference type="Proteomes" id="UP001447188"/>
    </source>
</evidence>
<dbReference type="Pfam" id="PF03765">
    <property type="entry name" value="CRAL_TRIO_N"/>
    <property type="match status" value="1"/>
</dbReference>
<dbReference type="SMART" id="SM01100">
    <property type="entry name" value="CRAL_TRIO_N"/>
    <property type="match status" value="1"/>
</dbReference>
<dbReference type="InterPro" id="IPR036273">
    <property type="entry name" value="CRAL/TRIO_N_dom_sf"/>
</dbReference>
<dbReference type="PANTHER" id="PTHR45824">
    <property type="entry name" value="GH16843P"/>
    <property type="match status" value="1"/>
</dbReference>
<dbReference type="InterPro" id="IPR001251">
    <property type="entry name" value="CRAL-TRIO_dom"/>
</dbReference>
<dbReference type="InterPro" id="IPR052578">
    <property type="entry name" value="PI_Transfer_CRAL-TRIO"/>
</dbReference>
<dbReference type="PROSITE" id="PS50191">
    <property type="entry name" value="CRAL_TRIO"/>
    <property type="match status" value="1"/>
</dbReference>
<organism evidence="3 4">
    <name type="scientific">Discina gigas</name>
    <dbReference type="NCBI Taxonomy" id="1032678"/>
    <lineage>
        <taxon>Eukaryota</taxon>
        <taxon>Fungi</taxon>
        <taxon>Dikarya</taxon>
        <taxon>Ascomycota</taxon>
        <taxon>Pezizomycotina</taxon>
        <taxon>Pezizomycetes</taxon>
        <taxon>Pezizales</taxon>
        <taxon>Discinaceae</taxon>
        <taxon>Discina</taxon>
    </lineage>
</organism>